<gene>
    <name evidence="2" type="ORF">BDU57DRAFT_527500</name>
</gene>
<dbReference type="OrthoDB" id="3695472at2759"/>
<evidence type="ECO:0000313" key="3">
    <source>
        <dbReference type="Proteomes" id="UP000800096"/>
    </source>
</evidence>
<accession>A0A6A5QX23</accession>
<sequence>MLQQASKAASPTTALVQANLPIGNRPGGCCGAHRGAHRGARRQRRLLRVLEADSAKKYQAAAVKISLAQEAFWPEVQKYRSPMAGIIAVSVAIGAEKLGRKISEKRLERKDRKAAEQRELLYGPVESSSSCSAAQTKLSHQLQRQERKREEARGEGERRRSKSSERTLLPEQPPPRYEDVVPNDQRRAPPYA</sequence>
<feature type="compositionally biased region" description="Basic and acidic residues" evidence="1">
    <location>
        <begin position="176"/>
        <end position="192"/>
    </location>
</feature>
<feature type="compositionally biased region" description="Basic and acidic residues" evidence="1">
    <location>
        <begin position="143"/>
        <end position="165"/>
    </location>
</feature>
<organism evidence="2 3">
    <name type="scientific">Ampelomyces quisqualis</name>
    <name type="common">Powdery mildew agent</name>
    <dbReference type="NCBI Taxonomy" id="50730"/>
    <lineage>
        <taxon>Eukaryota</taxon>
        <taxon>Fungi</taxon>
        <taxon>Dikarya</taxon>
        <taxon>Ascomycota</taxon>
        <taxon>Pezizomycotina</taxon>
        <taxon>Dothideomycetes</taxon>
        <taxon>Pleosporomycetidae</taxon>
        <taxon>Pleosporales</taxon>
        <taxon>Pleosporineae</taxon>
        <taxon>Phaeosphaeriaceae</taxon>
        <taxon>Ampelomyces</taxon>
    </lineage>
</organism>
<evidence type="ECO:0000313" key="2">
    <source>
        <dbReference type="EMBL" id="KAF1919498.1"/>
    </source>
</evidence>
<feature type="region of interest" description="Disordered" evidence="1">
    <location>
        <begin position="120"/>
        <end position="192"/>
    </location>
</feature>
<dbReference type="Proteomes" id="UP000800096">
    <property type="component" value="Unassembled WGS sequence"/>
</dbReference>
<keyword evidence="3" id="KW-1185">Reference proteome</keyword>
<protein>
    <submittedName>
        <fullName evidence="2">Uncharacterized protein</fullName>
    </submittedName>
</protein>
<dbReference type="EMBL" id="ML979133">
    <property type="protein sequence ID" value="KAF1919498.1"/>
    <property type="molecule type" value="Genomic_DNA"/>
</dbReference>
<proteinExistence type="predicted"/>
<name>A0A6A5QX23_AMPQU</name>
<feature type="compositionally biased region" description="Polar residues" evidence="1">
    <location>
        <begin position="126"/>
        <end position="142"/>
    </location>
</feature>
<dbReference type="AlphaFoldDB" id="A0A6A5QX23"/>
<reference evidence="2" key="1">
    <citation type="journal article" date="2020" name="Stud. Mycol.">
        <title>101 Dothideomycetes genomes: a test case for predicting lifestyles and emergence of pathogens.</title>
        <authorList>
            <person name="Haridas S."/>
            <person name="Albert R."/>
            <person name="Binder M."/>
            <person name="Bloem J."/>
            <person name="Labutti K."/>
            <person name="Salamov A."/>
            <person name="Andreopoulos B."/>
            <person name="Baker S."/>
            <person name="Barry K."/>
            <person name="Bills G."/>
            <person name="Bluhm B."/>
            <person name="Cannon C."/>
            <person name="Castanera R."/>
            <person name="Culley D."/>
            <person name="Daum C."/>
            <person name="Ezra D."/>
            <person name="Gonzalez J."/>
            <person name="Henrissat B."/>
            <person name="Kuo A."/>
            <person name="Liang C."/>
            <person name="Lipzen A."/>
            <person name="Lutzoni F."/>
            <person name="Magnuson J."/>
            <person name="Mondo S."/>
            <person name="Nolan M."/>
            <person name="Ohm R."/>
            <person name="Pangilinan J."/>
            <person name="Park H.-J."/>
            <person name="Ramirez L."/>
            <person name="Alfaro M."/>
            <person name="Sun H."/>
            <person name="Tritt A."/>
            <person name="Yoshinaga Y."/>
            <person name="Zwiers L.-H."/>
            <person name="Turgeon B."/>
            <person name="Goodwin S."/>
            <person name="Spatafora J."/>
            <person name="Crous P."/>
            <person name="Grigoriev I."/>
        </authorList>
    </citation>
    <scope>NUCLEOTIDE SEQUENCE</scope>
    <source>
        <strain evidence="2">HMLAC05119</strain>
    </source>
</reference>
<evidence type="ECO:0000256" key="1">
    <source>
        <dbReference type="SAM" id="MobiDB-lite"/>
    </source>
</evidence>